<dbReference type="EC" id="5.3.99.-" evidence="2"/>
<dbReference type="Proteomes" id="UP000204221">
    <property type="component" value="Chromosome"/>
</dbReference>
<dbReference type="Gene3D" id="3.20.20.150">
    <property type="entry name" value="Divalent-metal-dependent TIM barrel enzymes"/>
    <property type="match status" value="1"/>
</dbReference>
<dbReference type="InterPro" id="IPR036237">
    <property type="entry name" value="Xyl_isomerase-like_sf"/>
</dbReference>
<dbReference type="EMBL" id="CP022521">
    <property type="protein sequence ID" value="ASO21909.1"/>
    <property type="molecule type" value="Genomic_DNA"/>
</dbReference>
<keyword evidence="2" id="KW-0413">Isomerase</keyword>
<evidence type="ECO:0000313" key="3">
    <source>
        <dbReference type="Proteomes" id="UP000204221"/>
    </source>
</evidence>
<reference evidence="2 3" key="1">
    <citation type="submission" date="2017-07" db="EMBL/GenBank/DDBJ databases">
        <title>Complete genome sequence of Actinoalloteichus hoggarensis DSM 45943, type strain of Actinoalloteichus hoggarensis.</title>
        <authorList>
            <person name="Ruckert C."/>
            <person name="Nouioui I."/>
            <person name="Willmese J."/>
            <person name="van Wezel G."/>
            <person name="Klenk H.-P."/>
            <person name="Kalinowski J."/>
            <person name="Zotchev S.B."/>
        </authorList>
    </citation>
    <scope>NUCLEOTIDE SEQUENCE [LARGE SCALE GENOMIC DNA]</scope>
    <source>
        <strain evidence="2 3">DSM 45943</strain>
    </source>
</reference>
<name>A0A221W8Q6_9PSEU</name>
<dbReference type="AlphaFoldDB" id="A0A221W8Q6"/>
<dbReference type="SUPFAM" id="SSF51658">
    <property type="entry name" value="Xylose isomerase-like"/>
    <property type="match status" value="1"/>
</dbReference>
<proteinExistence type="predicted"/>
<dbReference type="KEGG" id="ahg:AHOG_21465"/>
<feature type="domain" description="Xylose isomerase-like TIM barrel" evidence="1">
    <location>
        <begin position="28"/>
        <end position="258"/>
    </location>
</feature>
<evidence type="ECO:0000259" key="1">
    <source>
        <dbReference type="Pfam" id="PF01261"/>
    </source>
</evidence>
<dbReference type="InterPro" id="IPR050312">
    <property type="entry name" value="IolE/XylAMocC-like"/>
</dbReference>
<gene>
    <name evidence="2" type="primary">iolI</name>
    <name evidence="2" type="ORF">AHOG_21465</name>
</gene>
<dbReference type="PANTHER" id="PTHR12110:SF52">
    <property type="entry name" value="XYLOSE ISOMERASE"/>
    <property type="match status" value="1"/>
</dbReference>
<dbReference type="RefSeq" id="WP_093942972.1">
    <property type="nucleotide sequence ID" value="NZ_CP022521.1"/>
</dbReference>
<organism evidence="2 3">
    <name type="scientific">Actinoalloteichus hoggarensis</name>
    <dbReference type="NCBI Taxonomy" id="1470176"/>
    <lineage>
        <taxon>Bacteria</taxon>
        <taxon>Bacillati</taxon>
        <taxon>Actinomycetota</taxon>
        <taxon>Actinomycetes</taxon>
        <taxon>Pseudonocardiales</taxon>
        <taxon>Pseudonocardiaceae</taxon>
        <taxon>Actinoalloteichus</taxon>
    </lineage>
</organism>
<accession>A0A221W8Q6</accession>
<dbReference type="GO" id="GO:0016853">
    <property type="term" value="F:isomerase activity"/>
    <property type="evidence" value="ECO:0007669"/>
    <property type="project" value="UniProtKB-KW"/>
</dbReference>
<dbReference type="PANTHER" id="PTHR12110">
    <property type="entry name" value="HYDROXYPYRUVATE ISOMERASE"/>
    <property type="match status" value="1"/>
</dbReference>
<keyword evidence="3" id="KW-1185">Reference proteome</keyword>
<evidence type="ECO:0000313" key="2">
    <source>
        <dbReference type="EMBL" id="ASO21909.1"/>
    </source>
</evidence>
<sequence length="274" mass="29800">MSDLSRLSLNQATIKYAGMEQAVSACLRAEIPGIGLWREPVAEYGLRKTGALLRQAGLTPTSMCRGGFFTSPDSDQRIKDLADNRAAVDECAELGVPELVLVSGGLPDGSRDVDGARSMVLDSLAELAPYAGERGVRLAIEPLHPMFCSDRCVVATLGQALDLASRFPAEQVGVVVDTYHIWWDPTVYQAIERAEGRISAFQVCDWITPLPAGVLLGRGMMGDGCIELRRMREAVDKAGYTGPIEVEIFNQEIWDADAMEIAELTAARYVEHVL</sequence>
<dbReference type="InterPro" id="IPR013022">
    <property type="entry name" value="Xyl_isomerase-like_TIM-brl"/>
</dbReference>
<dbReference type="OrthoDB" id="9787068at2"/>
<protein>
    <submittedName>
        <fullName evidence="2">Inosose isomerase</fullName>
        <ecNumber evidence="2">5.3.99.-</ecNumber>
    </submittedName>
</protein>
<dbReference type="Pfam" id="PF01261">
    <property type="entry name" value="AP_endonuc_2"/>
    <property type="match status" value="1"/>
</dbReference>